<dbReference type="AlphaFoldDB" id="A0A9Q0ND89"/>
<evidence type="ECO:0000313" key="2">
    <source>
        <dbReference type="Proteomes" id="UP001151699"/>
    </source>
</evidence>
<gene>
    <name evidence="1" type="ORF">Bhyg_03208</name>
</gene>
<sequence length="70" mass="8085">MISNIAKECRKLYETEINKLNTNEDALCTQLAYNTVFIIEIHSVVCEEHQPTTNVRKLENKPIATHIQTK</sequence>
<proteinExistence type="predicted"/>
<reference evidence="1" key="1">
    <citation type="submission" date="2022-07" db="EMBL/GenBank/DDBJ databases">
        <authorList>
            <person name="Trinca V."/>
            <person name="Uliana J.V.C."/>
            <person name="Torres T.T."/>
            <person name="Ward R.J."/>
            <person name="Monesi N."/>
        </authorList>
    </citation>
    <scope>NUCLEOTIDE SEQUENCE</scope>
    <source>
        <strain evidence="1">HSMRA1968</strain>
        <tissue evidence="1">Whole embryos</tissue>
    </source>
</reference>
<protein>
    <submittedName>
        <fullName evidence="1">Uncharacterized protein</fullName>
    </submittedName>
</protein>
<dbReference type="Proteomes" id="UP001151699">
    <property type="component" value="Chromosome A"/>
</dbReference>
<accession>A0A9Q0ND89</accession>
<feature type="non-terminal residue" evidence="1">
    <location>
        <position position="1"/>
    </location>
</feature>
<evidence type="ECO:0000313" key="1">
    <source>
        <dbReference type="EMBL" id="KAJ6647983.1"/>
    </source>
</evidence>
<keyword evidence="2" id="KW-1185">Reference proteome</keyword>
<comment type="caution">
    <text evidence="1">The sequence shown here is derived from an EMBL/GenBank/DDBJ whole genome shotgun (WGS) entry which is preliminary data.</text>
</comment>
<organism evidence="1 2">
    <name type="scientific">Pseudolycoriella hygida</name>
    <dbReference type="NCBI Taxonomy" id="35572"/>
    <lineage>
        <taxon>Eukaryota</taxon>
        <taxon>Metazoa</taxon>
        <taxon>Ecdysozoa</taxon>
        <taxon>Arthropoda</taxon>
        <taxon>Hexapoda</taxon>
        <taxon>Insecta</taxon>
        <taxon>Pterygota</taxon>
        <taxon>Neoptera</taxon>
        <taxon>Endopterygota</taxon>
        <taxon>Diptera</taxon>
        <taxon>Nematocera</taxon>
        <taxon>Sciaroidea</taxon>
        <taxon>Sciaridae</taxon>
        <taxon>Pseudolycoriella</taxon>
    </lineage>
</organism>
<name>A0A9Q0ND89_9DIPT</name>
<dbReference type="EMBL" id="WJQU01000001">
    <property type="protein sequence ID" value="KAJ6647983.1"/>
    <property type="molecule type" value="Genomic_DNA"/>
</dbReference>